<dbReference type="Pfam" id="PF04665">
    <property type="entry name" value="Pox_A32"/>
    <property type="match status" value="1"/>
</dbReference>
<evidence type="ECO:0000256" key="4">
    <source>
        <dbReference type="ARBA" id="ARBA00034888"/>
    </source>
</evidence>
<evidence type="ECO:0000256" key="2">
    <source>
        <dbReference type="ARBA" id="ARBA00034756"/>
    </source>
</evidence>
<comment type="function">
    <text evidence="1">Participates in viral DNA packaging and virion morphogenesis.</text>
</comment>
<name>A0ABM9QKM2_9POXV</name>
<dbReference type="Proteomes" id="UP000792374">
    <property type="component" value="Genome"/>
</dbReference>
<keyword evidence="6" id="KW-1185">Reference proteome</keyword>
<reference evidence="5" key="1">
    <citation type="journal article" date="2013" name="J. Virol.">
        <title>New Insights into the Evolution of Entomopoxvirinae from the Complete Genome Sequences of Four Entomopoxviruses Infecting Adoxophyes honmai, Choristoneura biennis, Choristoneura rosaceana, and Mythimna separata.</title>
        <authorList>
            <person name="Theze J."/>
            <person name="Takatsuka J."/>
            <person name="Li Z."/>
            <person name="Gallais J."/>
            <person name="Doucet D."/>
            <person name="Arif B."/>
            <person name="Nakai M."/>
            <person name="Herniou E.A."/>
        </authorList>
    </citation>
    <scope>NUCLEOTIDE SEQUENCE</scope>
</reference>
<evidence type="ECO:0000256" key="1">
    <source>
        <dbReference type="ARBA" id="ARBA00034675"/>
    </source>
</evidence>
<proteinExistence type="inferred from homology"/>
<protein>
    <recommendedName>
        <fullName evidence="4">DNA packaging protein OPG160</fullName>
    </recommendedName>
</protein>
<accession>A0ABM9QKM2</accession>
<gene>
    <name evidence="5" type="ORF">CHREV_164</name>
</gene>
<dbReference type="SUPFAM" id="SSF52540">
    <property type="entry name" value="P-loop containing nucleoside triphosphate hydrolases"/>
    <property type="match status" value="1"/>
</dbReference>
<dbReference type="InterPro" id="IPR027417">
    <property type="entry name" value="P-loop_NTPase"/>
</dbReference>
<comment type="subunit">
    <text evidence="3">Interacts with protein OPG137.</text>
</comment>
<dbReference type="RefSeq" id="YP_008004568.1">
    <property type="nucleotide sequence ID" value="NC_021249.1"/>
</dbReference>
<dbReference type="Gene3D" id="3.40.50.300">
    <property type="entry name" value="P-loop containing nucleotide triphosphate hydrolases"/>
    <property type="match status" value="1"/>
</dbReference>
<dbReference type="InterPro" id="IPR006758">
    <property type="entry name" value="A32L"/>
</dbReference>
<comment type="similarity">
    <text evidence="2">Belongs to the orthopoxvirus OPG160 protein family.</text>
</comment>
<dbReference type="GeneID" id="15613489"/>
<evidence type="ECO:0000313" key="5">
    <source>
        <dbReference type="EMBL" id="CCU56066.1"/>
    </source>
</evidence>
<evidence type="ECO:0000256" key="3">
    <source>
        <dbReference type="ARBA" id="ARBA00034791"/>
    </source>
</evidence>
<organism evidence="5 6">
    <name type="scientific">Choristoneura rosaceana entomopoxvirus 'L'</name>
    <dbReference type="NCBI Taxonomy" id="1293539"/>
    <lineage>
        <taxon>Viruses</taxon>
        <taxon>Varidnaviria</taxon>
        <taxon>Bamfordvirae</taxon>
        <taxon>Nucleocytoviricota</taxon>
        <taxon>Pokkesviricetes</taxon>
        <taxon>Chitovirales</taxon>
        <taxon>Poxviridae</taxon>
        <taxon>Entomopoxvirinae</taxon>
        <taxon>Betaentomopoxvirus</taxon>
        <taxon>Betaentomopoxvirus crosaceana</taxon>
        <taxon>Choristoneura rosaceana entomopoxvirus</taxon>
    </lineage>
</organism>
<sequence length="243" mass="28420">MTEFDYNVLRNKPFNMAVVGKTGSGKTTFLKNLLIKIGYGYFKYIYLITSSEVNFKSNEYFKFIYPNHVFYLYKDNKDNKDNKILLPSFLNKIKTFSHDVKEINKDCKTLVIYDDIGKETKEKLDNFTNECRHSNISNIFLVHRLEHLDTTTRDSISYYIINSASENLDYINFNKIAKNEILSSVADIFSEYTGKGLYCVINDSDVFTLLISDDDIKYVKNEDKYVFYSESVIKPYIMEQSSV</sequence>
<dbReference type="EMBL" id="HF679133">
    <property type="protein sequence ID" value="CCU56066.1"/>
    <property type="molecule type" value="Genomic_DNA"/>
</dbReference>
<evidence type="ECO:0000313" key="6">
    <source>
        <dbReference type="Proteomes" id="UP000792374"/>
    </source>
</evidence>